<dbReference type="EMBL" id="BART01005838">
    <property type="protein sequence ID" value="GAG54405.1"/>
    <property type="molecule type" value="Genomic_DNA"/>
</dbReference>
<sequence>VDYKFYSDLDAPNRMDDRPFFIFDILEYQERQVAELKKFTKSAFNLEEILATASELKYTAAIKRIISEEFDHPSDDFVTFLAKQVYSGRMTHSVRKQFTEITLKALRRFLNDRISFRLKSALEVTGKTEVAEVDEIEETPEEDEALEGVVRRDKVRGIITTEDEIEAYFAVKSILRNVIDIQRVHMRDAKSYCNVLLDNSIRKPIFRMRFNRAQKYVGLFDQEKKEERIAVNEIDEIYNYGDRITATVKWYDSTVGVPAKPRRKSETRTSQTDSSMLEYHGLTASALLRFLPSDWFYLLGGSSWH</sequence>
<gene>
    <name evidence="1" type="ORF">S01H4_13233</name>
</gene>
<accession>X0YEY9</accession>
<proteinExistence type="predicted"/>
<reference evidence="1" key="1">
    <citation type="journal article" date="2014" name="Front. Microbiol.">
        <title>High frequency of phylogenetically diverse reductive dehalogenase-homologous genes in deep subseafloor sedimentary metagenomes.</title>
        <authorList>
            <person name="Kawai M."/>
            <person name="Futagami T."/>
            <person name="Toyoda A."/>
            <person name="Takaki Y."/>
            <person name="Nishi S."/>
            <person name="Hori S."/>
            <person name="Arai W."/>
            <person name="Tsubouchi T."/>
            <person name="Morono Y."/>
            <person name="Uchiyama I."/>
            <person name="Ito T."/>
            <person name="Fujiyama A."/>
            <person name="Inagaki F."/>
            <person name="Takami H."/>
        </authorList>
    </citation>
    <scope>NUCLEOTIDE SEQUENCE</scope>
    <source>
        <strain evidence="1">Expedition CK06-06</strain>
    </source>
</reference>
<feature type="non-terminal residue" evidence="1">
    <location>
        <position position="1"/>
    </location>
</feature>
<evidence type="ECO:0000313" key="1">
    <source>
        <dbReference type="EMBL" id="GAG54405.1"/>
    </source>
</evidence>
<name>X0YEY9_9ZZZZ</name>
<protein>
    <submittedName>
        <fullName evidence="1">Uncharacterized protein</fullName>
    </submittedName>
</protein>
<comment type="caution">
    <text evidence="1">The sequence shown here is derived from an EMBL/GenBank/DDBJ whole genome shotgun (WGS) entry which is preliminary data.</text>
</comment>
<organism evidence="1">
    <name type="scientific">marine sediment metagenome</name>
    <dbReference type="NCBI Taxonomy" id="412755"/>
    <lineage>
        <taxon>unclassified sequences</taxon>
        <taxon>metagenomes</taxon>
        <taxon>ecological metagenomes</taxon>
    </lineage>
</organism>
<dbReference type="AlphaFoldDB" id="X0YEY9"/>